<organism evidence="8 9">
    <name type="scientific">Achlya hypogyna</name>
    <name type="common">Oomycete</name>
    <name type="synonym">Protoachlya hypogyna</name>
    <dbReference type="NCBI Taxonomy" id="1202772"/>
    <lineage>
        <taxon>Eukaryota</taxon>
        <taxon>Sar</taxon>
        <taxon>Stramenopiles</taxon>
        <taxon>Oomycota</taxon>
        <taxon>Saprolegniomycetes</taxon>
        <taxon>Saprolegniales</taxon>
        <taxon>Achlyaceae</taxon>
        <taxon>Achlya</taxon>
    </lineage>
</organism>
<reference evidence="8 9" key="1">
    <citation type="journal article" date="2014" name="Genome Biol. Evol.">
        <title>The secreted proteins of Achlya hypogyna and Thraustotheca clavata identify the ancestral oomycete secretome and reveal gene acquisitions by horizontal gene transfer.</title>
        <authorList>
            <person name="Misner I."/>
            <person name="Blouin N."/>
            <person name="Leonard G."/>
            <person name="Richards T.A."/>
            <person name="Lane C.E."/>
        </authorList>
    </citation>
    <scope>NUCLEOTIDE SEQUENCE [LARGE SCALE GENOMIC DNA]</scope>
    <source>
        <strain evidence="8 9">ATCC 48635</strain>
    </source>
</reference>
<dbReference type="Pfam" id="PF00400">
    <property type="entry name" value="WD40"/>
    <property type="match status" value="2"/>
</dbReference>
<dbReference type="PANTHER" id="PTHR14773:SF2">
    <property type="entry name" value="(WILD MALAYSIAN BANANA) HYPOTHETICAL PROTEIN"/>
    <property type="match status" value="1"/>
</dbReference>
<accession>A0A1V9ZB08</accession>
<keyword evidence="5" id="KW-0238">DNA-binding</keyword>
<dbReference type="InterPro" id="IPR019775">
    <property type="entry name" value="WD40_repeat_CS"/>
</dbReference>
<dbReference type="InterPro" id="IPR015943">
    <property type="entry name" value="WD40/YVTN_repeat-like_dom_sf"/>
</dbReference>
<evidence type="ECO:0000256" key="6">
    <source>
        <dbReference type="PROSITE-ProRule" id="PRU00221"/>
    </source>
</evidence>
<feature type="region of interest" description="Disordered" evidence="7">
    <location>
        <begin position="1"/>
        <end position="43"/>
    </location>
</feature>
<feature type="compositionally biased region" description="Polar residues" evidence="7">
    <location>
        <begin position="1"/>
        <end position="21"/>
    </location>
</feature>
<dbReference type="InterPro" id="IPR050853">
    <property type="entry name" value="WD_repeat_DNA-damage-binding"/>
</dbReference>
<evidence type="ECO:0000256" key="7">
    <source>
        <dbReference type="SAM" id="MobiDB-lite"/>
    </source>
</evidence>
<dbReference type="PROSITE" id="PS50294">
    <property type="entry name" value="WD_REPEATS_REGION"/>
    <property type="match status" value="1"/>
</dbReference>
<dbReference type="OrthoDB" id="273771at2759"/>
<evidence type="ECO:0000256" key="5">
    <source>
        <dbReference type="ARBA" id="ARBA00023125"/>
    </source>
</evidence>
<evidence type="ECO:0000256" key="1">
    <source>
        <dbReference type="ARBA" id="ARBA00005434"/>
    </source>
</evidence>
<dbReference type="GO" id="GO:0006974">
    <property type="term" value="P:DNA damage response"/>
    <property type="evidence" value="ECO:0007669"/>
    <property type="project" value="UniProtKB-KW"/>
</dbReference>
<dbReference type="SMART" id="SM00320">
    <property type="entry name" value="WD40"/>
    <property type="match status" value="5"/>
</dbReference>
<keyword evidence="4" id="KW-0227">DNA damage</keyword>
<keyword evidence="3" id="KW-0677">Repeat</keyword>
<feature type="repeat" description="WD" evidence="6">
    <location>
        <begin position="219"/>
        <end position="262"/>
    </location>
</feature>
<evidence type="ECO:0000256" key="4">
    <source>
        <dbReference type="ARBA" id="ARBA00022763"/>
    </source>
</evidence>
<protein>
    <submittedName>
        <fullName evidence="8">Uncharacterized protein</fullName>
    </submittedName>
</protein>
<dbReference type="GO" id="GO:0005634">
    <property type="term" value="C:nucleus"/>
    <property type="evidence" value="ECO:0007669"/>
    <property type="project" value="TreeGrafter"/>
</dbReference>
<keyword evidence="2 6" id="KW-0853">WD repeat</keyword>
<dbReference type="GO" id="GO:2000001">
    <property type="term" value="P:regulation of DNA damage checkpoint"/>
    <property type="evidence" value="ECO:0007669"/>
    <property type="project" value="TreeGrafter"/>
</dbReference>
<dbReference type="PROSITE" id="PS00678">
    <property type="entry name" value="WD_REPEATS_1"/>
    <property type="match status" value="1"/>
</dbReference>
<dbReference type="STRING" id="1202772.A0A1V9ZB08"/>
<keyword evidence="9" id="KW-1185">Reference proteome</keyword>
<evidence type="ECO:0000256" key="2">
    <source>
        <dbReference type="ARBA" id="ARBA00022574"/>
    </source>
</evidence>
<proteinExistence type="inferred from homology"/>
<dbReference type="SUPFAM" id="SSF50978">
    <property type="entry name" value="WD40 repeat-like"/>
    <property type="match status" value="1"/>
</dbReference>
<gene>
    <name evidence="8" type="ORF">ACHHYP_00235</name>
</gene>
<dbReference type="InterPro" id="IPR001680">
    <property type="entry name" value="WD40_rpt"/>
</dbReference>
<dbReference type="PROSITE" id="PS50082">
    <property type="entry name" value="WD_REPEATS_2"/>
    <property type="match status" value="1"/>
</dbReference>
<evidence type="ECO:0000313" key="9">
    <source>
        <dbReference type="Proteomes" id="UP000243579"/>
    </source>
</evidence>
<comment type="caution">
    <text evidence="8">The sequence shown here is derived from an EMBL/GenBank/DDBJ whole genome shotgun (WGS) entry which is preliminary data.</text>
</comment>
<comment type="similarity">
    <text evidence="1">Belongs to the WD repeat DDB2/WDR76 family.</text>
</comment>
<name>A0A1V9ZB08_ACHHY</name>
<dbReference type="Gene3D" id="2.130.10.10">
    <property type="entry name" value="YVTN repeat-like/Quinoprotein amine dehydrogenase"/>
    <property type="match status" value="2"/>
</dbReference>
<dbReference type="PANTHER" id="PTHR14773">
    <property type="entry name" value="WD REPEAT-CONTAINING PROTEIN 76"/>
    <property type="match status" value="1"/>
</dbReference>
<dbReference type="InterPro" id="IPR036322">
    <property type="entry name" value="WD40_repeat_dom_sf"/>
</dbReference>
<sequence length="476" mass="51025">MPQNERQIATLSNAASNTTRNPSSPATPTLPTTPPPQPQDELSDYERQRLAKIQENAVFLASLGLAAAKSGITRPAPTKTKTKTKRSAPNSAVVTREYSLRCRGPKPPTPLLPTETLTPSSSQSAAVADAATFDDSTVYKYICSRDESSPQQAASFSAGAASQAFRTETQWDRVDPQLKRIYAIDASSAGLLATGGHLGFVSVYADDVGAAGSAPLQSFQAHKGWVSGARFVPHPTQTLLITTANDTFVKLWDLNQASGATPRQVAATNDLHSKGIFSFDLATDDAPQLLTSSKDRSVVHSRIMPDGAIQRLSAFEDHASVVKCVRFAAGDANIFASCGNDRAVIVRDIRVPAKTSVEFEDVHAQAVNCVRWHPAVATQLVSAGFDGQLHLLDTRQPASPVLTITTTPTTKLFNPEFVQDEFIVLCLNKTLTVYSAKTGEVITQGEMAYQPESILVPAGPPRILVAHSQILSLYVC</sequence>
<evidence type="ECO:0000313" key="8">
    <source>
        <dbReference type="EMBL" id="OQR95168.1"/>
    </source>
</evidence>
<dbReference type="AlphaFoldDB" id="A0A1V9ZB08"/>
<dbReference type="Proteomes" id="UP000243579">
    <property type="component" value="Unassembled WGS sequence"/>
</dbReference>
<dbReference type="EMBL" id="JNBR01000333">
    <property type="protein sequence ID" value="OQR95168.1"/>
    <property type="molecule type" value="Genomic_DNA"/>
</dbReference>
<evidence type="ECO:0000256" key="3">
    <source>
        <dbReference type="ARBA" id="ARBA00022737"/>
    </source>
</evidence>
<dbReference type="GO" id="GO:0003677">
    <property type="term" value="F:DNA binding"/>
    <property type="evidence" value="ECO:0007669"/>
    <property type="project" value="UniProtKB-KW"/>
</dbReference>